<dbReference type="GO" id="GO:0005886">
    <property type="term" value="C:plasma membrane"/>
    <property type="evidence" value="ECO:0007669"/>
    <property type="project" value="TreeGrafter"/>
</dbReference>
<dbReference type="PANTHER" id="PTHR46102:SF2">
    <property type="entry name" value="AXIN"/>
    <property type="match status" value="1"/>
</dbReference>
<dbReference type="STRING" id="6183.A0A3Q0KSY2"/>
<dbReference type="InterPro" id="IPR044926">
    <property type="entry name" value="RGS_subdomain_2"/>
</dbReference>
<dbReference type="SUPFAM" id="SSF54236">
    <property type="entry name" value="Ubiquitin-like"/>
    <property type="match status" value="1"/>
</dbReference>
<dbReference type="Pfam" id="PF00778">
    <property type="entry name" value="DIX"/>
    <property type="match status" value="1"/>
</dbReference>
<dbReference type="InterPro" id="IPR038207">
    <property type="entry name" value="DIX_dom_sf"/>
</dbReference>
<dbReference type="InterPro" id="IPR001158">
    <property type="entry name" value="DIX"/>
</dbReference>
<dbReference type="GO" id="GO:0032436">
    <property type="term" value="P:positive regulation of proteasomal ubiquitin-dependent protein catabolic process"/>
    <property type="evidence" value="ECO:0007669"/>
    <property type="project" value="TreeGrafter"/>
</dbReference>
<comment type="subcellular location">
    <subcellularLocation>
        <location evidence="1">Cytoplasm</location>
    </subcellularLocation>
</comment>
<feature type="compositionally biased region" description="Low complexity" evidence="5">
    <location>
        <begin position="1275"/>
        <end position="1291"/>
    </location>
</feature>
<dbReference type="PROSITE" id="PS50841">
    <property type="entry name" value="DIX"/>
    <property type="match status" value="1"/>
</dbReference>
<evidence type="ECO:0000313" key="8">
    <source>
        <dbReference type="Proteomes" id="UP000008854"/>
    </source>
</evidence>
<feature type="compositionally biased region" description="Low complexity" evidence="5">
    <location>
        <begin position="672"/>
        <end position="688"/>
    </location>
</feature>
<evidence type="ECO:0000256" key="5">
    <source>
        <dbReference type="SAM" id="MobiDB-lite"/>
    </source>
</evidence>
<dbReference type="GO" id="GO:0031625">
    <property type="term" value="F:ubiquitin protein ligase binding"/>
    <property type="evidence" value="ECO:0007669"/>
    <property type="project" value="TreeGrafter"/>
</dbReference>
<dbReference type="Proteomes" id="UP000008854">
    <property type="component" value="Unassembled WGS sequence"/>
</dbReference>
<dbReference type="GO" id="GO:0019901">
    <property type="term" value="F:protein kinase binding"/>
    <property type="evidence" value="ECO:0007669"/>
    <property type="project" value="TreeGrafter"/>
</dbReference>
<dbReference type="GO" id="GO:0060090">
    <property type="term" value="F:molecular adaptor activity"/>
    <property type="evidence" value="ECO:0007669"/>
    <property type="project" value="TreeGrafter"/>
</dbReference>
<reference evidence="9" key="2">
    <citation type="submission" date="2018-12" db="UniProtKB">
        <authorList>
            <consortium name="WormBaseParasite"/>
        </authorList>
    </citation>
    <scope>IDENTIFICATION</scope>
    <source>
        <strain evidence="9">Puerto Rican</strain>
    </source>
</reference>
<feature type="compositionally biased region" description="Basic and acidic residues" evidence="5">
    <location>
        <begin position="327"/>
        <end position="342"/>
    </location>
</feature>
<feature type="domain" description="DIX" evidence="7">
    <location>
        <begin position="1342"/>
        <end position="1428"/>
    </location>
</feature>
<reference evidence="8" key="1">
    <citation type="journal article" date="2012" name="PLoS Negl. Trop. Dis.">
        <title>A systematically improved high quality genome and transcriptome of the human blood fluke Schistosoma mansoni.</title>
        <authorList>
            <person name="Protasio A.V."/>
            <person name="Tsai I.J."/>
            <person name="Babbage A."/>
            <person name="Nichol S."/>
            <person name="Hunt M."/>
            <person name="Aslett M.A."/>
            <person name="De Silva N."/>
            <person name="Velarde G.S."/>
            <person name="Anderson T.J."/>
            <person name="Clark R.C."/>
            <person name="Davidson C."/>
            <person name="Dillon G.P."/>
            <person name="Holroyd N.E."/>
            <person name="LoVerde P.T."/>
            <person name="Lloyd C."/>
            <person name="McQuillan J."/>
            <person name="Oliveira G."/>
            <person name="Otto T.D."/>
            <person name="Parker-Manuel S.J."/>
            <person name="Quail M.A."/>
            <person name="Wilson R.A."/>
            <person name="Zerlotini A."/>
            <person name="Dunne D.W."/>
            <person name="Berriman M."/>
        </authorList>
    </citation>
    <scope>NUCLEOTIDE SEQUENCE [LARGE SCALE GENOMIC DNA]</scope>
    <source>
        <strain evidence="8">Puerto Rican</strain>
    </source>
</reference>
<dbReference type="GO" id="GO:0008013">
    <property type="term" value="F:beta-catenin binding"/>
    <property type="evidence" value="ECO:0007669"/>
    <property type="project" value="TreeGrafter"/>
</dbReference>
<dbReference type="SMART" id="SM00315">
    <property type="entry name" value="RGS"/>
    <property type="match status" value="1"/>
</dbReference>
<proteinExistence type="predicted"/>
<feature type="compositionally biased region" description="Low complexity" evidence="5">
    <location>
        <begin position="1226"/>
        <end position="1242"/>
    </location>
</feature>
<dbReference type="PANTHER" id="PTHR46102">
    <property type="entry name" value="AXIN"/>
    <property type="match status" value="1"/>
</dbReference>
<dbReference type="Gene3D" id="2.40.240.130">
    <property type="match status" value="1"/>
</dbReference>
<organism evidence="8 9">
    <name type="scientific">Schistosoma mansoni</name>
    <name type="common">Blood fluke</name>
    <dbReference type="NCBI Taxonomy" id="6183"/>
    <lineage>
        <taxon>Eukaryota</taxon>
        <taxon>Metazoa</taxon>
        <taxon>Spiralia</taxon>
        <taxon>Lophotrochozoa</taxon>
        <taxon>Platyhelminthes</taxon>
        <taxon>Trematoda</taxon>
        <taxon>Digenea</taxon>
        <taxon>Strigeidida</taxon>
        <taxon>Schistosomatoidea</taxon>
        <taxon>Schistosomatidae</taxon>
        <taxon>Schistosoma</taxon>
    </lineage>
</organism>
<dbReference type="InterPro" id="IPR043581">
    <property type="entry name" value="Axin-like"/>
</dbReference>
<feature type="domain" description="RGS" evidence="6">
    <location>
        <begin position="22"/>
        <end position="150"/>
    </location>
</feature>
<feature type="region of interest" description="Disordered" evidence="5">
    <location>
        <begin position="1144"/>
        <end position="1305"/>
    </location>
</feature>
<feature type="compositionally biased region" description="Polar residues" evidence="5">
    <location>
        <begin position="1004"/>
        <end position="1017"/>
    </location>
</feature>
<feature type="compositionally biased region" description="Polar residues" evidence="5">
    <location>
        <begin position="981"/>
        <end position="995"/>
    </location>
</feature>
<feature type="compositionally biased region" description="Polar residues" evidence="5">
    <location>
        <begin position="1174"/>
        <end position="1195"/>
    </location>
</feature>
<keyword evidence="2" id="KW-0963">Cytoplasm</keyword>
<dbReference type="SUPFAM" id="SSF48097">
    <property type="entry name" value="Regulator of G-protein signaling, RGS"/>
    <property type="match status" value="1"/>
</dbReference>
<keyword evidence="8" id="KW-1185">Reference proteome</keyword>
<evidence type="ECO:0000313" key="9">
    <source>
        <dbReference type="WBParaSite" id="Smp_171750.1"/>
    </source>
</evidence>
<dbReference type="InterPro" id="IPR029071">
    <property type="entry name" value="Ubiquitin-like_domsf"/>
</dbReference>
<dbReference type="SMART" id="SM00021">
    <property type="entry name" value="DAX"/>
    <property type="match status" value="1"/>
</dbReference>
<dbReference type="Gene3D" id="1.10.167.10">
    <property type="entry name" value="Regulator of G-protein Signalling 4, domain 2"/>
    <property type="match status" value="1"/>
</dbReference>
<feature type="region of interest" description="Disordered" evidence="5">
    <location>
        <begin position="981"/>
        <end position="1031"/>
    </location>
</feature>
<dbReference type="InterPro" id="IPR016137">
    <property type="entry name" value="RGS"/>
</dbReference>
<feature type="compositionally biased region" description="Basic residues" evidence="5">
    <location>
        <begin position="1203"/>
        <end position="1221"/>
    </location>
</feature>
<dbReference type="Pfam" id="PF08833">
    <property type="entry name" value="Axin_b-cat_bind"/>
    <property type="match status" value="1"/>
</dbReference>
<feature type="region of interest" description="Disordered" evidence="5">
    <location>
        <begin position="672"/>
        <end position="710"/>
    </location>
</feature>
<dbReference type="Pfam" id="PF00615">
    <property type="entry name" value="RGS"/>
    <property type="match status" value="1"/>
</dbReference>
<protein>
    <submittedName>
        <fullName evidence="9">Putative axis inhibition protein, axin</fullName>
    </submittedName>
</protein>
<evidence type="ECO:0000256" key="4">
    <source>
        <dbReference type="PROSITE-ProRule" id="PRU00069"/>
    </source>
</evidence>
<sequence length="1428" mass="161006">MDVVIDSRDSVSNLDQSRWGINLDNLLNDSDGVEFFNKFLSYKHSASHLLDFWFACKGFRSNADLSNPDKLFQVAKVIYRTYIKSGASHAVPLPYILKQNINECLSSYHHGYKKGLSSNASVQPPDRCLFDSAQNVVKSLLEQKYYPEFLTFIACPSNLLCITSNGPLCSDRKTRNKYLEFLYSDYKLESRRSNRTKHKSFSEYNRFSADQSPGAKNFHPLFTPDYYLANNNNCNVPSTSEQISTNPFVRLTTSWTSSTIQSPVIHSAQPDLHYDKSCKSNHYHHRSTSRHQFLNIHDHPLPGGIPKMPMTANDSILTDNHLQQMDNHTKDTTNSKRQHDDSNICDSQSPFANQSFFVNNNNNPHPVNSSSQILTQTPITSSSGITMQSVNSTSNNIDLSFIHSLNLQQTHQSDNLIKESNNNNNPPKINWTIRKQTNLAESDPVSFVQLLTDRLEKVKESRGKLEKLMSLVNHQVDEKHPTESKNTLPIGQTDSYGFISVNQHNSSLHSDHLNWSQLKPNSFINTTNSIMNETNSSTIQQHTLNYPHHSTLIMNTGSQLLNGVNKSQDAQEILDDHCSRIWADESDMNMDTQLLLSYSKRQQSDIMHTPVSSQPLLMTPYPSMLCDTLVNSMKHNTTGIVRNGSNITEYELKKSTEQSRLAAVVVSSIESSCVPSSNNNNNNNNNNNRTAIPDNSHRRRHITASGGNVSYRSFSRPNKADLRSIASWDSGVVSNYYEKKHRLHHHHHDDLDIMDDTVDTASILEAASLQALSSSTTELALVNGEVTAKLVEKIIRHYPRGIFDGDDDYIKKNHTNTIEQSYFKSSQFKETSNLNYAYPFSSSRLRRRSKQCESFYESPSSSLSYPIPGVHLNSTCSANNNTTATTGTCQQQHPGIMIPCECHRCIHCTHSPSALNDHLSANYCNCNYIHQLNDKPQQSTNCHSQQLPIITASDTSSTFDSGISSAYDQLPLRKQVNNNRENRSQSLHSWQTNPNFKGKHLSTPRGNRTHSASKSMYDNNNNDNDDSNNNNSVTTTYTRECPLKNCLISSCYEFDSKQTTPGQQFSQHTMNDLHLCDSCSSIHHHYHNLRHHYRHSHLLHHHHSHCPELMVNDLKYKYDMNNDFEKPTSGKLLQHWLQLQQNSSEPLHASLRPPATTTTTTANDDDDNDEQKVKSLSSDNAVLLSNDNSQAQISKTSKESSSHARKSHHHHHHHSHRKSSAHRIGNNNNVNIATNNSSTNNKNPKHSINFDNNLESTNNIRLDFDENNDDHDENNTSSSTRLNSKLSSSSSVMMQQSCHTTSTTGSSGAGLVVGYYLCDDPVPYRTVWTGGSHNPPPSSSSISSSGLFVEVNDQSETVDNFQTKLSNQSLLTLGQFKQLIAKKGVYRYFFKKPNDEFGTGVVHEELTNDNAILPLWEGKVVARVERAD</sequence>
<dbReference type="GO" id="GO:0005634">
    <property type="term" value="C:nucleus"/>
    <property type="evidence" value="ECO:0007669"/>
    <property type="project" value="TreeGrafter"/>
</dbReference>
<name>A0A3Q0KSY2_SCHMA</name>
<dbReference type="PROSITE" id="PS50132">
    <property type="entry name" value="RGS"/>
    <property type="match status" value="1"/>
</dbReference>
<dbReference type="GO" id="GO:0005737">
    <property type="term" value="C:cytoplasm"/>
    <property type="evidence" value="ECO:0007669"/>
    <property type="project" value="UniProtKB-SubCell"/>
</dbReference>
<feature type="compositionally biased region" description="Low complexity" evidence="5">
    <location>
        <begin position="1018"/>
        <end position="1031"/>
    </location>
</feature>
<feature type="region of interest" description="Disordered" evidence="5">
    <location>
        <begin position="326"/>
        <end position="348"/>
    </location>
</feature>
<dbReference type="ExpressionAtlas" id="A0A3Q0KSY2">
    <property type="expression patterns" value="baseline"/>
</dbReference>
<accession>A0A3Q0KSY2</accession>
<evidence type="ECO:0000259" key="6">
    <source>
        <dbReference type="PROSITE" id="PS50132"/>
    </source>
</evidence>
<dbReference type="InterPro" id="IPR014936">
    <property type="entry name" value="Axin_b-cat-bd"/>
</dbReference>
<dbReference type="WBParaSite" id="Smp_171750.1">
    <property type="protein sequence ID" value="Smp_171750.1"/>
    <property type="gene ID" value="Smp_171750"/>
</dbReference>
<feature type="compositionally biased region" description="Polar residues" evidence="5">
    <location>
        <begin position="1249"/>
        <end position="1260"/>
    </location>
</feature>
<keyword evidence="3 4" id="KW-0879">Wnt signaling pathway</keyword>
<dbReference type="InterPro" id="IPR036305">
    <property type="entry name" value="RGS_sf"/>
</dbReference>
<dbReference type="GO" id="GO:0090090">
    <property type="term" value="P:negative regulation of canonical Wnt signaling pathway"/>
    <property type="evidence" value="ECO:0007669"/>
    <property type="project" value="InterPro"/>
</dbReference>
<dbReference type="AlphaFoldDB" id="A0A3Q0KSY2"/>
<evidence type="ECO:0000259" key="7">
    <source>
        <dbReference type="PROSITE" id="PS50841"/>
    </source>
</evidence>
<dbReference type="InParanoid" id="A0A3Q0KSY2"/>
<dbReference type="GO" id="GO:0030877">
    <property type="term" value="C:beta-catenin destruction complex"/>
    <property type="evidence" value="ECO:0007669"/>
    <property type="project" value="TreeGrafter"/>
</dbReference>
<evidence type="ECO:0000256" key="2">
    <source>
        <dbReference type="ARBA" id="ARBA00022490"/>
    </source>
</evidence>
<evidence type="ECO:0000256" key="3">
    <source>
        <dbReference type="ARBA" id="ARBA00022687"/>
    </source>
</evidence>
<evidence type="ECO:0000256" key="1">
    <source>
        <dbReference type="ARBA" id="ARBA00004496"/>
    </source>
</evidence>
<dbReference type="GO" id="GO:0048468">
    <property type="term" value="P:cell development"/>
    <property type="evidence" value="ECO:0007669"/>
    <property type="project" value="TreeGrafter"/>
</dbReference>
<dbReference type="GO" id="GO:0016055">
    <property type="term" value="P:Wnt signaling pathway"/>
    <property type="evidence" value="ECO:0007669"/>
    <property type="project" value="UniProtKB-KW"/>
</dbReference>